<dbReference type="SMART" id="SM00304">
    <property type="entry name" value="HAMP"/>
    <property type="match status" value="1"/>
</dbReference>
<evidence type="ECO:0000259" key="13">
    <source>
        <dbReference type="PROSITE" id="PS50885"/>
    </source>
</evidence>
<evidence type="ECO:0000259" key="12">
    <source>
        <dbReference type="PROSITE" id="PS50109"/>
    </source>
</evidence>
<dbReference type="InterPro" id="IPR004358">
    <property type="entry name" value="Sig_transdc_His_kin-like_C"/>
</dbReference>
<organism evidence="14 15">
    <name type="scientific">Streptacidiphilus cavernicola</name>
    <dbReference type="NCBI Taxonomy" id="3342716"/>
    <lineage>
        <taxon>Bacteria</taxon>
        <taxon>Bacillati</taxon>
        <taxon>Actinomycetota</taxon>
        <taxon>Actinomycetes</taxon>
        <taxon>Kitasatosporales</taxon>
        <taxon>Streptomycetaceae</taxon>
        <taxon>Streptacidiphilus</taxon>
    </lineage>
</organism>
<comment type="catalytic activity">
    <reaction evidence="1">
        <text>ATP + protein L-histidine = ADP + protein N-phospho-L-histidine.</text>
        <dbReference type="EC" id="2.7.13.3"/>
    </reaction>
</comment>
<keyword evidence="5" id="KW-0808">Transferase</keyword>
<dbReference type="EC" id="2.7.13.3" evidence="3"/>
<evidence type="ECO:0000256" key="11">
    <source>
        <dbReference type="SAM" id="Phobius"/>
    </source>
</evidence>
<dbReference type="SMART" id="SM00388">
    <property type="entry name" value="HisKA"/>
    <property type="match status" value="1"/>
</dbReference>
<dbReference type="Pfam" id="PF00512">
    <property type="entry name" value="HisKA"/>
    <property type="match status" value="1"/>
</dbReference>
<dbReference type="PROSITE" id="PS50885">
    <property type="entry name" value="HAMP"/>
    <property type="match status" value="1"/>
</dbReference>
<dbReference type="SUPFAM" id="SSF47384">
    <property type="entry name" value="Homodimeric domain of signal transducing histidine kinase"/>
    <property type="match status" value="1"/>
</dbReference>
<evidence type="ECO:0000256" key="1">
    <source>
        <dbReference type="ARBA" id="ARBA00000085"/>
    </source>
</evidence>
<accession>A0ABV6UIU9</accession>
<evidence type="ECO:0000256" key="2">
    <source>
        <dbReference type="ARBA" id="ARBA00004236"/>
    </source>
</evidence>
<dbReference type="InterPro" id="IPR036890">
    <property type="entry name" value="HATPase_C_sf"/>
</dbReference>
<evidence type="ECO:0000256" key="3">
    <source>
        <dbReference type="ARBA" id="ARBA00012438"/>
    </source>
</evidence>
<evidence type="ECO:0000256" key="4">
    <source>
        <dbReference type="ARBA" id="ARBA00022553"/>
    </source>
</evidence>
<dbReference type="PROSITE" id="PS50109">
    <property type="entry name" value="HIS_KIN"/>
    <property type="match status" value="1"/>
</dbReference>
<dbReference type="SUPFAM" id="SSF55874">
    <property type="entry name" value="ATPase domain of HSP90 chaperone/DNA topoisomerase II/histidine kinase"/>
    <property type="match status" value="1"/>
</dbReference>
<dbReference type="Gene3D" id="3.30.565.10">
    <property type="entry name" value="Histidine kinase-like ATPase, C-terminal domain"/>
    <property type="match status" value="1"/>
</dbReference>
<dbReference type="InterPro" id="IPR003594">
    <property type="entry name" value="HATPase_dom"/>
</dbReference>
<dbReference type="Gene3D" id="1.10.287.130">
    <property type="match status" value="1"/>
</dbReference>
<sequence length="465" mass="49009">MSLRNRVALAGGLVVAAALLLAALVLYPSADRDLHDQLDSTLVSTAASSPRFSQALKQKVSQSGDGFPATGVLDIGGTLVQFLPSPVQPGKAELADVTVQDTAVATGSRPAYFSDADYQGRAYRVYTSQFDSSSGSLVRVAKPLSDTLDALHRLELLLVGLVLGGALTAAFAARLLAGRLLRPVGRLTETVEQVTVTQDLTSRADGGLADIGGRDEIGRLARSFSAMMGALDGSVSAQRQLVADASHELRTPLTSITTNLELLAEPGGLADPQAPALVRAALEQSEELKRLVNDLVELARYGRAQVHTEEVRVDLLAQEVVDRAARRSPGLRFAVLPPPDPEDCVMLADPEALARALGNLVDNAAKWSPDGGAVELAVAFAPGRDRICCTVTDQGPGIDEADRPFVFDRFYRATAARARPGSGLGLSIVRQIAETHGGTVAVLPAERGARLRLELPLEAVHQGST</sequence>
<dbReference type="EMBL" id="JBHEZZ010000004">
    <property type="protein sequence ID" value="MFC1401381.1"/>
    <property type="molecule type" value="Genomic_DNA"/>
</dbReference>
<comment type="subcellular location">
    <subcellularLocation>
        <location evidence="2">Cell membrane</location>
    </subcellularLocation>
</comment>
<protein>
    <recommendedName>
        <fullName evidence="3">histidine kinase</fullName>
        <ecNumber evidence="3">2.7.13.3</ecNumber>
    </recommendedName>
</protein>
<evidence type="ECO:0000313" key="14">
    <source>
        <dbReference type="EMBL" id="MFC1401381.1"/>
    </source>
</evidence>
<evidence type="ECO:0000313" key="15">
    <source>
        <dbReference type="Proteomes" id="UP001592528"/>
    </source>
</evidence>
<dbReference type="GO" id="GO:0016301">
    <property type="term" value="F:kinase activity"/>
    <property type="evidence" value="ECO:0007669"/>
    <property type="project" value="UniProtKB-KW"/>
</dbReference>
<dbReference type="PANTHER" id="PTHR45436:SF5">
    <property type="entry name" value="SENSOR HISTIDINE KINASE TRCS"/>
    <property type="match status" value="1"/>
</dbReference>
<dbReference type="PRINTS" id="PR00344">
    <property type="entry name" value="BCTRLSENSOR"/>
</dbReference>
<evidence type="ECO:0000256" key="8">
    <source>
        <dbReference type="ARBA" id="ARBA00022989"/>
    </source>
</evidence>
<evidence type="ECO:0000256" key="9">
    <source>
        <dbReference type="ARBA" id="ARBA00023012"/>
    </source>
</evidence>
<dbReference type="CDD" id="cd06225">
    <property type="entry name" value="HAMP"/>
    <property type="match status" value="1"/>
</dbReference>
<keyword evidence="15" id="KW-1185">Reference proteome</keyword>
<dbReference type="Proteomes" id="UP001592528">
    <property type="component" value="Unassembled WGS sequence"/>
</dbReference>
<reference evidence="14 15" key="1">
    <citation type="submission" date="2024-09" db="EMBL/GenBank/DDBJ databases">
        <authorList>
            <person name="Lee S.D."/>
        </authorList>
    </citation>
    <scope>NUCLEOTIDE SEQUENCE [LARGE SCALE GENOMIC DNA]</scope>
    <source>
        <strain evidence="14 15">N1-5</strain>
    </source>
</reference>
<keyword evidence="9" id="KW-0902">Two-component regulatory system</keyword>
<dbReference type="RefSeq" id="WP_037596775.1">
    <property type="nucleotide sequence ID" value="NZ_JBHEZZ010000004.1"/>
</dbReference>
<dbReference type="CDD" id="cd00075">
    <property type="entry name" value="HATPase"/>
    <property type="match status" value="1"/>
</dbReference>
<proteinExistence type="predicted"/>
<feature type="transmembrane region" description="Helical" evidence="11">
    <location>
        <begin position="7"/>
        <end position="27"/>
    </location>
</feature>
<dbReference type="PANTHER" id="PTHR45436">
    <property type="entry name" value="SENSOR HISTIDINE KINASE YKOH"/>
    <property type="match status" value="1"/>
</dbReference>
<feature type="transmembrane region" description="Helical" evidence="11">
    <location>
        <begin position="156"/>
        <end position="177"/>
    </location>
</feature>
<dbReference type="InterPro" id="IPR036097">
    <property type="entry name" value="HisK_dim/P_sf"/>
</dbReference>
<dbReference type="Pfam" id="PF02518">
    <property type="entry name" value="HATPase_c"/>
    <property type="match status" value="1"/>
</dbReference>
<evidence type="ECO:0000256" key="6">
    <source>
        <dbReference type="ARBA" id="ARBA00022692"/>
    </source>
</evidence>
<evidence type="ECO:0000256" key="5">
    <source>
        <dbReference type="ARBA" id="ARBA00022679"/>
    </source>
</evidence>
<keyword evidence="8 11" id="KW-1133">Transmembrane helix</keyword>
<name>A0ABV6UIU9_9ACTN</name>
<dbReference type="Pfam" id="PF00672">
    <property type="entry name" value="HAMP"/>
    <property type="match status" value="1"/>
</dbReference>
<dbReference type="SMART" id="SM00387">
    <property type="entry name" value="HATPase_c"/>
    <property type="match status" value="1"/>
</dbReference>
<dbReference type="InterPro" id="IPR003661">
    <property type="entry name" value="HisK_dim/P_dom"/>
</dbReference>
<evidence type="ECO:0000256" key="7">
    <source>
        <dbReference type="ARBA" id="ARBA00022777"/>
    </source>
</evidence>
<evidence type="ECO:0000256" key="10">
    <source>
        <dbReference type="ARBA" id="ARBA00023136"/>
    </source>
</evidence>
<keyword evidence="6 11" id="KW-0812">Transmembrane</keyword>
<feature type="domain" description="HAMP" evidence="13">
    <location>
        <begin position="178"/>
        <end position="236"/>
    </location>
</feature>
<dbReference type="CDD" id="cd00082">
    <property type="entry name" value="HisKA"/>
    <property type="match status" value="1"/>
</dbReference>
<keyword evidence="7 14" id="KW-0418">Kinase</keyword>
<dbReference type="InterPro" id="IPR003660">
    <property type="entry name" value="HAMP_dom"/>
</dbReference>
<gene>
    <name evidence="14" type="ORF">ACEZDJ_08785</name>
</gene>
<dbReference type="InterPro" id="IPR050428">
    <property type="entry name" value="TCS_sensor_his_kinase"/>
</dbReference>
<keyword evidence="4" id="KW-0597">Phosphoprotein</keyword>
<keyword evidence="10 11" id="KW-0472">Membrane</keyword>
<dbReference type="Gene3D" id="6.10.340.10">
    <property type="match status" value="1"/>
</dbReference>
<dbReference type="InterPro" id="IPR005467">
    <property type="entry name" value="His_kinase_dom"/>
</dbReference>
<comment type="caution">
    <text evidence="14">The sequence shown here is derived from an EMBL/GenBank/DDBJ whole genome shotgun (WGS) entry which is preliminary data.</text>
</comment>
<feature type="domain" description="Histidine kinase" evidence="12">
    <location>
        <begin position="244"/>
        <end position="459"/>
    </location>
</feature>